<evidence type="ECO:0000313" key="2">
    <source>
        <dbReference type="EMBL" id="KAK3869199.1"/>
    </source>
</evidence>
<accession>A0AAE1KBJ8</accession>
<feature type="compositionally biased region" description="Basic and acidic residues" evidence="1">
    <location>
        <begin position="163"/>
        <end position="189"/>
    </location>
</feature>
<evidence type="ECO:0000313" key="3">
    <source>
        <dbReference type="Proteomes" id="UP001286313"/>
    </source>
</evidence>
<reference evidence="2" key="1">
    <citation type="submission" date="2023-10" db="EMBL/GenBank/DDBJ databases">
        <title>Genome assemblies of two species of porcelain crab, Petrolisthes cinctipes and Petrolisthes manimaculis (Anomura: Porcellanidae).</title>
        <authorList>
            <person name="Angst P."/>
        </authorList>
    </citation>
    <scope>NUCLEOTIDE SEQUENCE</scope>
    <source>
        <strain evidence="2">PB745_01</strain>
        <tissue evidence="2">Gill</tissue>
    </source>
</reference>
<organism evidence="2 3">
    <name type="scientific">Petrolisthes cinctipes</name>
    <name type="common">Flat porcelain crab</name>
    <dbReference type="NCBI Taxonomy" id="88211"/>
    <lineage>
        <taxon>Eukaryota</taxon>
        <taxon>Metazoa</taxon>
        <taxon>Ecdysozoa</taxon>
        <taxon>Arthropoda</taxon>
        <taxon>Crustacea</taxon>
        <taxon>Multicrustacea</taxon>
        <taxon>Malacostraca</taxon>
        <taxon>Eumalacostraca</taxon>
        <taxon>Eucarida</taxon>
        <taxon>Decapoda</taxon>
        <taxon>Pleocyemata</taxon>
        <taxon>Anomura</taxon>
        <taxon>Galatheoidea</taxon>
        <taxon>Porcellanidae</taxon>
        <taxon>Petrolisthes</taxon>
    </lineage>
</organism>
<sequence length="189" mass="21544">MVRVLRSGQIGSFPHLLQFTEDRLRERDPDNRMVLHSLPPTHPTPLPPTQLTSLKEELGRWEEDMKREEHQLGKITVIKPTLPPVRGTKTKQSPLEPLIAVNSQASIQQQQQQNINNKQEMDSFLLNAWKNFEEGELLQASIQFQKVLASDPCNSEASRGMVKLRELNDSKKSESKSVESKKTLIQELG</sequence>
<protein>
    <submittedName>
        <fullName evidence="2">Uncharacterized protein</fullName>
    </submittedName>
</protein>
<keyword evidence="3" id="KW-1185">Reference proteome</keyword>
<dbReference type="EMBL" id="JAWQEG010002869">
    <property type="protein sequence ID" value="KAK3869199.1"/>
    <property type="molecule type" value="Genomic_DNA"/>
</dbReference>
<dbReference type="Proteomes" id="UP001286313">
    <property type="component" value="Unassembled WGS sequence"/>
</dbReference>
<dbReference type="AlphaFoldDB" id="A0AAE1KBJ8"/>
<name>A0AAE1KBJ8_PETCI</name>
<gene>
    <name evidence="2" type="ORF">Pcinc_025484</name>
</gene>
<proteinExistence type="predicted"/>
<feature type="region of interest" description="Disordered" evidence="1">
    <location>
        <begin position="155"/>
        <end position="189"/>
    </location>
</feature>
<comment type="caution">
    <text evidence="2">The sequence shown here is derived from an EMBL/GenBank/DDBJ whole genome shotgun (WGS) entry which is preliminary data.</text>
</comment>
<evidence type="ECO:0000256" key="1">
    <source>
        <dbReference type="SAM" id="MobiDB-lite"/>
    </source>
</evidence>